<evidence type="ECO:0000256" key="3">
    <source>
        <dbReference type="ARBA" id="ARBA00023163"/>
    </source>
</evidence>
<gene>
    <name evidence="5" type="ORF">JR347_03365</name>
</gene>
<dbReference type="AlphaFoldDB" id="A0A974WL08"/>
<dbReference type="SMART" id="SM00421">
    <property type="entry name" value="HTH_LUXR"/>
    <property type="match status" value="1"/>
</dbReference>
<evidence type="ECO:0000256" key="2">
    <source>
        <dbReference type="ARBA" id="ARBA00023125"/>
    </source>
</evidence>
<evidence type="ECO:0000259" key="4">
    <source>
        <dbReference type="PROSITE" id="PS50043"/>
    </source>
</evidence>
<keyword evidence="3" id="KW-0804">Transcription</keyword>
<dbReference type="PRINTS" id="PR00038">
    <property type="entry name" value="HTHLUXR"/>
</dbReference>
<dbReference type="GO" id="GO:0006355">
    <property type="term" value="P:regulation of DNA-templated transcription"/>
    <property type="evidence" value="ECO:0007669"/>
    <property type="project" value="InterPro"/>
</dbReference>
<dbReference type="SUPFAM" id="SSF46894">
    <property type="entry name" value="C-terminal effector domain of the bipartite response regulators"/>
    <property type="match status" value="1"/>
</dbReference>
<dbReference type="InterPro" id="IPR016032">
    <property type="entry name" value="Sig_transdc_resp-reg_C-effctor"/>
</dbReference>
<dbReference type="Gene3D" id="3.30.450.20">
    <property type="entry name" value="PAS domain"/>
    <property type="match status" value="1"/>
</dbReference>
<proteinExistence type="predicted"/>
<dbReference type="Pfam" id="PF00196">
    <property type="entry name" value="GerE"/>
    <property type="match status" value="1"/>
</dbReference>
<keyword evidence="1" id="KW-0805">Transcription regulation</keyword>
<name>A0A974WL08_9BACT</name>
<evidence type="ECO:0000313" key="6">
    <source>
        <dbReference type="Proteomes" id="UP000662783"/>
    </source>
</evidence>
<feature type="domain" description="HTH luxR-type" evidence="4">
    <location>
        <begin position="187"/>
        <end position="256"/>
    </location>
</feature>
<dbReference type="Gene3D" id="1.10.10.10">
    <property type="entry name" value="Winged helix-like DNA-binding domain superfamily/Winged helix DNA-binding domain"/>
    <property type="match status" value="1"/>
</dbReference>
<dbReference type="RefSeq" id="WP_205722643.1">
    <property type="nucleotide sequence ID" value="NZ_CP070608.1"/>
</dbReference>
<sequence length="258" mass="30328">MHNHEFVNIYDEVFETIKELKGDVIETHIKRLKELDKLIPPSAMFFCITNTTKRSFEFVSKNFSYATGLDRKKMEDEGMTYWWSRYHPDEASIWLKVLSELMEFTLAEIPQEDRKRVSYIWNYSIKNSKDEYLNVTQHTTPMYFDDEGKPVIGLAHYSVTGSGDRIPMKSTALILNANDEYETIYYKNYSQHLLENKYSHRERDILRLLSLGHSTSEIAKKLFISEHTVHTHRKNILAKTDCQNITELVAKCIRDGLL</sequence>
<keyword evidence="2" id="KW-0238">DNA-binding</keyword>
<accession>A0A974WL08</accession>
<dbReference type="PROSITE" id="PS00622">
    <property type="entry name" value="HTH_LUXR_1"/>
    <property type="match status" value="1"/>
</dbReference>
<organism evidence="5 6">
    <name type="scientific">Fulvivirga lutea</name>
    <dbReference type="NCBI Taxonomy" id="2810512"/>
    <lineage>
        <taxon>Bacteria</taxon>
        <taxon>Pseudomonadati</taxon>
        <taxon>Bacteroidota</taxon>
        <taxon>Cytophagia</taxon>
        <taxon>Cytophagales</taxon>
        <taxon>Fulvivirgaceae</taxon>
        <taxon>Fulvivirga</taxon>
    </lineage>
</organism>
<dbReference type="InterPro" id="IPR036388">
    <property type="entry name" value="WH-like_DNA-bd_sf"/>
</dbReference>
<evidence type="ECO:0000256" key="1">
    <source>
        <dbReference type="ARBA" id="ARBA00023015"/>
    </source>
</evidence>
<dbReference type="PROSITE" id="PS50043">
    <property type="entry name" value="HTH_LUXR_2"/>
    <property type="match status" value="1"/>
</dbReference>
<dbReference type="GO" id="GO:0003677">
    <property type="term" value="F:DNA binding"/>
    <property type="evidence" value="ECO:0007669"/>
    <property type="project" value="UniProtKB-KW"/>
</dbReference>
<dbReference type="KEGG" id="fuv:JR347_03365"/>
<protein>
    <submittedName>
        <fullName evidence="5">Helix-turn-helix transcriptional regulator</fullName>
    </submittedName>
</protein>
<reference evidence="5" key="1">
    <citation type="submission" date="2021-02" db="EMBL/GenBank/DDBJ databases">
        <title>Fulvivirga sp. S481 isolated from sea water.</title>
        <authorList>
            <person name="Bae S.S."/>
            <person name="Baek K."/>
        </authorList>
    </citation>
    <scope>NUCLEOTIDE SEQUENCE</scope>
    <source>
        <strain evidence="5">S481</strain>
    </source>
</reference>
<dbReference type="EMBL" id="CP070608">
    <property type="protein sequence ID" value="QSE98135.1"/>
    <property type="molecule type" value="Genomic_DNA"/>
</dbReference>
<dbReference type="CDD" id="cd06170">
    <property type="entry name" value="LuxR_C_like"/>
    <property type="match status" value="1"/>
</dbReference>
<evidence type="ECO:0000313" key="5">
    <source>
        <dbReference type="EMBL" id="QSE98135.1"/>
    </source>
</evidence>
<keyword evidence="6" id="KW-1185">Reference proteome</keyword>
<dbReference type="Proteomes" id="UP000662783">
    <property type="component" value="Chromosome"/>
</dbReference>
<dbReference type="PANTHER" id="PTHR44688">
    <property type="entry name" value="DNA-BINDING TRANSCRIPTIONAL ACTIVATOR DEVR_DOSR"/>
    <property type="match status" value="1"/>
</dbReference>
<dbReference type="PANTHER" id="PTHR44688:SF16">
    <property type="entry name" value="DNA-BINDING TRANSCRIPTIONAL ACTIVATOR DEVR_DOSR"/>
    <property type="match status" value="1"/>
</dbReference>
<dbReference type="InterPro" id="IPR000792">
    <property type="entry name" value="Tscrpt_reg_LuxR_C"/>
</dbReference>